<dbReference type="EMBL" id="FNJL01000010">
    <property type="protein sequence ID" value="SDP27646.1"/>
    <property type="molecule type" value="Genomic_DNA"/>
</dbReference>
<accession>A0A1H0RF27</accession>
<name>A0A1H0RF27_9BURK</name>
<dbReference type="InterPro" id="IPR000994">
    <property type="entry name" value="Pept_M24"/>
</dbReference>
<dbReference type="GO" id="GO:0005829">
    <property type="term" value="C:cytosol"/>
    <property type="evidence" value="ECO:0007669"/>
    <property type="project" value="TreeGrafter"/>
</dbReference>
<dbReference type="InterPro" id="IPR036005">
    <property type="entry name" value="Creatinase/aminopeptidase-like"/>
</dbReference>
<dbReference type="AlphaFoldDB" id="A0A1H0RF27"/>
<dbReference type="SUPFAM" id="SSF55920">
    <property type="entry name" value="Creatinase/aminopeptidase"/>
    <property type="match status" value="1"/>
</dbReference>
<reference evidence="3" key="1">
    <citation type="submission" date="2016-10" db="EMBL/GenBank/DDBJ databases">
        <authorList>
            <person name="Varghese N."/>
            <person name="Submissions S."/>
        </authorList>
    </citation>
    <scope>NUCLEOTIDE SEQUENCE [LARGE SCALE GENOMIC DNA]</scope>
    <source>
        <strain evidence="3">DSM 17101</strain>
    </source>
</reference>
<dbReference type="PANTHER" id="PTHR43330">
    <property type="entry name" value="METHIONINE AMINOPEPTIDASE"/>
    <property type="match status" value="1"/>
</dbReference>
<keyword evidence="3" id="KW-1185">Reference proteome</keyword>
<sequence length="114" mass="12127">MARTIALKSAQDLGKAREAGRLAAEVLAMIGPRVVPGVSTEALDRPCHEHIVGVQGTVPANVGYLGYPKTILTSVNHVVCHGIPSARRRTRCTIATPERACGWSRAWSSPSNPC</sequence>
<dbReference type="GO" id="GO:0070006">
    <property type="term" value="F:metalloaminopeptidase activity"/>
    <property type="evidence" value="ECO:0007669"/>
    <property type="project" value="TreeGrafter"/>
</dbReference>
<dbReference type="Proteomes" id="UP000199317">
    <property type="component" value="Unassembled WGS sequence"/>
</dbReference>
<feature type="domain" description="Peptidase M24" evidence="1">
    <location>
        <begin position="16"/>
        <end position="88"/>
    </location>
</feature>
<dbReference type="PANTHER" id="PTHR43330:SF27">
    <property type="entry name" value="METHIONINE AMINOPEPTIDASE"/>
    <property type="match status" value="1"/>
</dbReference>
<dbReference type="Pfam" id="PF00557">
    <property type="entry name" value="Peptidase_M24"/>
    <property type="match status" value="1"/>
</dbReference>
<proteinExistence type="predicted"/>
<protein>
    <submittedName>
        <fullName evidence="2">Metallopeptidase family M24</fullName>
    </submittedName>
</protein>
<evidence type="ECO:0000259" key="1">
    <source>
        <dbReference type="Pfam" id="PF00557"/>
    </source>
</evidence>
<evidence type="ECO:0000313" key="2">
    <source>
        <dbReference type="EMBL" id="SDP27646.1"/>
    </source>
</evidence>
<evidence type="ECO:0000313" key="3">
    <source>
        <dbReference type="Proteomes" id="UP000199317"/>
    </source>
</evidence>
<gene>
    <name evidence="2" type="ORF">SAMN04489708_11018</name>
</gene>
<organism evidence="2 3">
    <name type="scientific">Paracidovorax cattleyae</name>
    <dbReference type="NCBI Taxonomy" id="80868"/>
    <lineage>
        <taxon>Bacteria</taxon>
        <taxon>Pseudomonadati</taxon>
        <taxon>Pseudomonadota</taxon>
        <taxon>Betaproteobacteria</taxon>
        <taxon>Burkholderiales</taxon>
        <taxon>Comamonadaceae</taxon>
        <taxon>Paracidovorax</taxon>
    </lineage>
</organism>
<dbReference type="Gene3D" id="3.90.230.10">
    <property type="entry name" value="Creatinase/methionine aminopeptidase superfamily"/>
    <property type="match status" value="1"/>
</dbReference>